<dbReference type="RefSeq" id="WP_329780291.1">
    <property type="nucleotide sequence ID" value="NZ_JAYJJR010000013.1"/>
</dbReference>
<evidence type="ECO:0000313" key="1">
    <source>
        <dbReference type="EMBL" id="MEB3023028.1"/>
    </source>
</evidence>
<reference evidence="1 2" key="1">
    <citation type="submission" date="2023-12" db="EMBL/GenBank/DDBJ databases">
        <title>Description of new species of Mycobacterium terrae complex isolated from sewage at the Sao Paulo Zoological Park Foundation in Brazil.</title>
        <authorList>
            <person name="Romagnoli C.L."/>
            <person name="Conceicao E.C."/>
            <person name="Machado E."/>
            <person name="Barreto L.B.P.F."/>
            <person name="Sharma A."/>
            <person name="Silva N.M."/>
            <person name="Marques L.E."/>
            <person name="Juliana M.A."/>
            <person name="Lourenco M.C.S."/>
            <person name="Digiampietri L.A."/>
            <person name="Suffys P.N."/>
            <person name="Viana-Niero C."/>
        </authorList>
    </citation>
    <scope>NUCLEOTIDE SEQUENCE [LARGE SCALE GENOMIC DNA]</scope>
    <source>
        <strain evidence="1 2">MYC098</strain>
    </source>
</reference>
<dbReference type="EMBL" id="JAYJJR010000013">
    <property type="protein sequence ID" value="MEB3023028.1"/>
    <property type="molecule type" value="Genomic_DNA"/>
</dbReference>
<proteinExistence type="predicted"/>
<evidence type="ECO:0000313" key="2">
    <source>
        <dbReference type="Proteomes" id="UP001299596"/>
    </source>
</evidence>
<name>A0ABU5XM35_9MYCO</name>
<organism evidence="1 2">
    <name type="scientific">[Mycobacterium] crassicus</name>
    <dbReference type="NCBI Taxonomy" id="2872309"/>
    <lineage>
        <taxon>Bacteria</taxon>
        <taxon>Bacillati</taxon>
        <taxon>Actinomycetota</taxon>
        <taxon>Actinomycetes</taxon>
        <taxon>Mycobacteriales</taxon>
        <taxon>Mycobacteriaceae</taxon>
        <taxon>Mycolicibacter</taxon>
    </lineage>
</organism>
<protein>
    <submittedName>
        <fullName evidence="1">Uncharacterized protein</fullName>
    </submittedName>
</protein>
<accession>A0ABU5XM35</accession>
<sequence>MARKKTRFELCDAHAHLESAGRSRLAEFFCEGGPGSGQGCSPILCRVLPGTDLFGASVTDDVAAQWVLNWKGNAHFAQ</sequence>
<comment type="caution">
    <text evidence="1">The sequence shown here is derived from an EMBL/GenBank/DDBJ whole genome shotgun (WGS) entry which is preliminary data.</text>
</comment>
<dbReference type="Proteomes" id="UP001299596">
    <property type="component" value="Unassembled WGS sequence"/>
</dbReference>
<keyword evidence="2" id="KW-1185">Reference proteome</keyword>
<gene>
    <name evidence="1" type="ORF">K6T79_18460</name>
</gene>